<keyword evidence="2" id="KW-1185">Reference proteome</keyword>
<accession>A0ABN5VLQ6</accession>
<gene>
    <name evidence="1" type="ORF">SGFS_053620</name>
</gene>
<evidence type="ECO:0000313" key="1">
    <source>
        <dbReference type="EMBL" id="BBC34068.1"/>
    </source>
</evidence>
<organism evidence="1 2">
    <name type="scientific">Streptomyces graminofaciens</name>
    <dbReference type="NCBI Taxonomy" id="68212"/>
    <lineage>
        <taxon>Bacteria</taxon>
        <taxon>Bacillati</taxon>
        <taxon>Actinomycetota</taxon>
        <taxon>Actinomycetes</taxon>
        <taxon>Kitasatosporales</taxon>
        <taxon>Streptomycetaceae</taxon>
        <taxon>Streptomyces</taxon>
    </lineage>
</organism>
<evidence type="ECO:0000313" key="2">
    <source>
        <dbReference type="Proteomes" id="UP001321542"/>
    </source>
</evidence>
<protein>
    <recommendedName>
        <fullName evidence="3">Transposase</fullName>
    </recommendedName>
</protein>
<sequence>MGVPRVRCCSSCPHAERAATRDVLRAQALPQLREWITRAISADETWRLAPHQRYRELADGHLTHRDEM</sequence>
<name>A0ABN5VLQ6_9ACTN</name>
<reference evidence="1 2" key="2">
    <citation type="journal article" date="2023" name="ChemBioChem">
        <title>Acyltransferase Domain Exchange between Two Independent Type I Polyketide Synthases in the Same Producer Strain of Macrolide Antibiotics.</title>
        <authorList>
            <person name="Kudo F."/>
            <person name="Kishikawa K."/>
            <person name="Tsuboi K."/>
            <person name="Kido T."/>
            <person name="Usui T."/>
            <person name="Hashimoto J."/>
            <person name="Shin-Ya K."/>
            <person name="Miyanaga A."/>
            <person name="Eguchi T."/>
        </authorList>
    </citation>
    <scope>NUCLEOTIDE SEQUENCE [LARGE SCALE GENOMIC DNA]</scope>
    <source>
        <strain evidence="1 2">A-8890</strain>
    </source>
</reference>
<proteinExistence type="predicted"/>
<dbReference type="EMBL" id="AP018448">
    <property type="protein sequence ID" value="BBC34068.1"/>
    <property type="molecule type" value="Genomic_DNA"/>
</dbReference>
<reference evidence="1 2" key="1">
    <citation type="journal article" date="2010" name="ChemBioChem">
        <title>Cloning and characterization of the biosynthetic gene cluster of 16-membered macrolide antibiotic FD-891: involvement of a dual functional cytochrome P450 monooxygenase catalyzing epoxidation and hydroxylation.</title>
        <authorList>
            <person name="Kudo F."/>
            <person name="Motegi A."/>
            <person name="Mizoue K."/>
            <person name="Eguchi T."/>
        </authorList>
    </citation>
    <scope>NUCLEOTIDE SEQUENCE [LARGE SCALE GENOMIC DNA]</scope>
    <source>
        <strain evidence="1 2">A-8890</strain>
    </source>
</reference>
<dbReference type="Proteomes" id="UP001321542">
    <property type="component" value="Chromosome"/>
</dbReference>
<evidence type="ECO:0008006" key="3">
    <source>
        <dbReference type="Google" id="ProtNLM"/>
    </source>
</evidence>